<dbReference type="EMBL" id="JAERRB010000009">
    <property type="protein sequence ID" value="MBL0744139.1"/>
    <property type="molecule type" value="Genomic_DNA"/>
</dbReference>
<dbReference type="Pfam" id="PF01833">
    <property type="entry name" value="TIG"/>
    <property type="match status" value="3"/>
</dbReference>
<gene>
    <name evidence="3" type="ORF">JI741_23105</name>
</gene>
<dbReference type="Gene3D" id="2.120.10.30">
    <property type="entry name" value="TolB, C-terminal domain"/>
    <property type="match status" value="3"/>
</dbReference>
<name>A0ABS1KXP1_9BACT</name>
<evidence type="ECO:0000313" key="4">
    <source>
        <dbReference type="Proteomes" id="UP000613030"/>
    </source>
</evidence>
<keyword evidence="1" id="KW-0677">Repeat</keyword>
<protein>
    <submittedName>
        <fullName evidence="3">IPT/TIG domain-containing protein</fullName>
    </submittedName>
</protein>
<feature type="domain" description="IPT/TIG" evidence="2">
    <location>
        <begin position="126"/>
        <end position="206"/>
    </location>
</feature>
<evidence type="ECO:0000256" key="1">
    <source>
        <dbReference type="ARBA" id="ARBA00022737"/>
    </source>
</evidence>
<keyword evidence="4" id="KW-1185">Reference proteome</keyword>
<sequence length="611" mass="62253">MKSIESIKKRIAYFLLLSAALMVGAAYITSCKSDDNEVAMQLPAILAINPTEGNVGSEVTITGSNFSATSGNNAVTFSGVPATVLSATETTLVAKVPANATTGPVAVTVNGHTATGPEFKVLTATALAISSIEPTSGVAGIEVTLTGTGFSGTAASNVVKINGVQAEVKTASATQLVIIVPASATTGEITVAVNGQSTTGPIFTILAKVVITDVNPKTGAKGTQVTISGSNFSSTPSNTKVTFNGKAATVISATTTSLVVEVPAAAGTGNIKVELGDQKADGPSFDFIWTYTVSTLAGGQWGDADGVGTSAGFLMPYSLTRDNDGNLLVGEMMGRIRKVTLQGNVTTLAGSVRGYADGPVATAQFNEVLGIAVDKTGNIFVTDAYGVRKIDTQNQVSTFAGNFALQGSSAVDGKGNTARFRDATGLSADVANNLYLAEANAVRKIAPDGTVTTLAGSLTAGPSMIDGSVTLARFNAPSYLATATNGDILILDNGNARIRKLTNGQVTTFAGMAGTGFKDGTLTDAKFSSALGHMTIDKSENIYIVDGNCIRKITPDGKVSTVAGLQSEANFVDGVGSTARFSMPMGIVTDANGNVYVADANNNAIRKIIID</sequence>
<dbReference type="InterPro" id="IPR013783">
    <property type="entry name" value="Ig-like_fold"/>
</dbReference>
<feature type="domain" description="IPT/TIG" evidence="2">
    <location>
        <begin position="208"/>
        <end position="292"/>
    </location>
</feature>
<dbReference type="Proteomes" id="UP000613030">
    <property type="component" value="Unassembled WGS sequence"/>
</dbReference>
<comment type="caution">
    <text evidence="3">The sequence shown here is derived from an EMBL/GenBank/DDBJ whole genome shotgun (WGS) entry which is preliminary data.</text>
</comment>
<accession>A0ABS1KXP1</accession>
<reference evidence="3 4" key="1">
    <citation type="submission" date="2021-01" db="EMBL/GenBank/DDBJ databases">
        <title>Chryseolinea sp. Jin1 Genome sequencing and assembly.</title>
        <authorList>
            <person name="Kim I."/>
        </authorList>
    </citation>
    <scope>NUCLEOTIDE SEQUENCE [LARGE SCALE GENOMIC DNA]</scope>
    <source>
        <strain evidence="3 4">Jin1</strain>
    </source>
</reference>
<organism evidence="3 4">
    <name type="scientific">Chryseolinea lacunae</name>
    <dbReference type="NCBI Taxonomy" id="2801331"/>
    <lineage>
        <taxon>Bacteria</taxon>
        <taxon>Pseudomonadati</taxon>
        <taxon>Bacteroidota</taxon>
        <taxon>Cytophagia</taxon>
        <taxon>Cytophagales</taxon>
        <taxon>Fulvivirgaceae</taxon>
        <taxon>Chryseolinea</taxon>
    </lineage>
</organism>
<proteinExistence type="predicted"/>
<dbReference type="InterPro" id="IPR002909">
    <property type="entry name" value="IPT_dom"/>
</dbReference>
<dbReference type="PANTHER" id="PTHR13833">
    <property type="match status" value="1"/>
</dbReference>
<dbReference type="CDD" id="cd00603">
    <property type="entry name" value="IPT_PCSR"/>
    <property type="match status" value="3"/>
</dbReference>
<feature type="domain" description="IPT/TIG" evidence="2">
    <location>
        <begin position="42"/>
        <end position="122"/>
    </location>
</feature>
<dbReference type="Gene3D" id="2.60.40.10">
    <property type="entry name" value="Immunoglobulins"/>
    <property type="match status" value="3"/>
</dbReference>
<dbReference type="InterPro" id="IPR001258">
    <property type="entry name" value="NHL_repeat"/>
</dbReference>
<evidence type="ECO:0000313" key="3">
    <source>
        <dbReference type="EMBL" id="MBL0744139.1"/>
    </source>
</evidence>
<dbReference type="SUPFAM" id="SSF63829">
    <property type="entry name" value="Calcium-dependent phosphotriesterase"/>
    <property type="match status" value="1"/>
</dbReference>
<dbReference type="PANTHER" id="PTHR13833:SF71">
    <property type="entry name" value="NHL DOMAIN-CONTAINING PROTEIN"/>
    <property type="match status" value="1"/>
</dbReference>
<dbReference type="RefSeq" id="WP_202013783.1">
    <property type="nucleotide sequence ID" value="NZ_JAERRB010000009.1"/>
</dbReference>
<dbReference type="InterPro" id="IPR014756">
    <property type="entry name" value="Ig_E-set"/>
</dbReference>
<dbReference type="SMART" id="SM00429">
    <property type="entry name" value="IPT"/>
    <property type="match status" value="3"/>
</dbReference>
<dbReference type="Pfam" id="PF01436">
    <property type="entry name" value="NHL"/>
    <property type="match status" value="1"/>
</dbReference>
<dbReference type="InterPro" id="IPR011042">
    <property type="entry name" value="6-blade_b-propeller_TolB-like"/>
</dbReference>
<evidence type="ECO:0000259" key="2">
    <source>
        <dbReference type="SMART" id="SM00429"/>
    </source>
</evidence>
<dbReference type="SUPFAM" id="SSF81296">
    <property type="entry name" value="E set domains"/>
    <property type="match status" value="3"/>
</dbReference>